<name>A0AB74NL03_ECOLX</name>
<dbReference type="Pfam" id="PF04610">
    <property type="entry name" value="TrbL"/>
    <property type="match status" value="1"/>
</dbReference>
<evidence type="ECO:0000256" key="1">
    <source>
        <dbReference type="ARBA" id="ARBA00004141"/>
    </source>
</evidence>
<dbReference type="Proteomes" id="UP001043330">
    <property type="component" value="Plasmid pEC_Surv190-KPC2-1"/>
</dbReference>
<dbReference type="InterPro" id="IPR007688">
    <property type="entry name" value="Conjugal_tfr_TrbL/VirB6"/>
</dbReference>
<evidence type="ECO:0000256" key="4">
    <source>
        <dbReference type="ARBA" id="ARBA00023136"/>
    </source>
</evidence>
<evidence type="ECO:0000256" key="2">
    <source>
        <dbReference type="ARBA" id="ARBA00022692"/>
    </source>
</evidence>
<evidence type="ECO:0000313" key="5">
    <source>
        <dbReference type="EMBL" id="UYA94709.1"/>
    </source>
</evidence>
<reference evidence="5 6" key="1">
    <citation type="submission" date="2022-09" db="EMBL/GenBank/DDBJ databases">
        <title>Emergence of IncN[pMLST15] plasmids harboring a novel non-Tn4401-elements driving KPC-2 carbapenem-resistance.</title>
        <authorList>
            <person name="Yao Y."/>
            <person name="Falgenhauer L."/>
            <person name="Falgenhauer J."/>
            <person name="Imirzalioglu C."/>
            <person name="Chakraborty T."/>
        </authorList>
    </citation>
    <scope>NUCLEOTIDE SEQUENCE [LARGE SCALE GENOMIC DNA]</scope>
    <source>
        <strain evidence="5 6">Survcare190</strain>
        <plasmid evidence="5 6">pEC_Surv190-KPC2-1</plasmid>
    </source>
</reference>
<evidence type="ECO:0000313" key="6">
    <source>
        <dbReference type="Proteomes" id="UP001043330"/>
    </source>
</evidence>
<proteinExistence type="predicted"/>
<keyword evidence="5" id="KW-0614">Plasmid</keyword>
<dbReference type="AlphaFoldDB" id="A0AB74NL03"/>
<comment type="subcellular location">
    <subcellularLocation>
        <location evidence="1">Membrane</location>
        <topology evidence="1">Multi-pass membrane protein</topology>
    </subcellularLocation>
</comment>
<evidence type="ECO:0000256" key="3">
    <source>
        <dbReference type="ARBA" id="ARBA00022989"/>
    </source>
</evidence>
<dbReference type="GO" id="GO:0016020">
    <property type="term" value="C:membrane"/>
    <property type="evidence" value="ECO:0007669"/>
    <property type="project" value="UniProtKB-SubCell"/>
</dbReference>
<keyword evidence="4" id="KW-0472">Membrane</keyword>
<geneLocation type="plasmid" evidence="5 6">
    <name>pEC_Surv190-KPC2-1</name>
</geneLocation>
<keyword evidence="2" id="KW-0812">Transmembrane</keyword>
<dbReference type="RefSeq" id="WP_263432992.1">
    <property type="nucleotide sequence ID" value="NZ_CP104954.1"/>
</dbReference>
<keyword evidence="3" id="KW-1133">Transmembrane helix</keyword>
<dbReference type="GO" id="GO:0030255">
    <property type="term" value="P:protein secretion by the type IV secretion system"/>
    <property type="evidence" value="ECO:0007669"/>
    <property type="project" value="InterPro"/>
</dbReference>
<gene>
    <name evidence="5" type="ORF">KKV62_p00275</name>
</gene>
<dbReference type="EMBL" id="CP104954">
    <property type="protein sequence ID" value="UYA94709.1"/>
    <property type="molecule type" value="Genomic_DNA"/>
</dbReference>
<protein>
    <submittedName>
        <fullName evidence="5">Type IV secretion system protein</fullName>
    </submittedName>
</protein>
<sequence length="120" mass="12598">MAFTLVADIFAKVDGAITSMVSANVATIISDVTPLIATCLTIKLMVQGMYSAFNPGAGDSLSSLIKEYLSIALILSFATAGGWYQQELVNVALHLPDDFAGILSAPNKVGAKVAYRQVIS</sequence>
<organism evidence="5 6">
    <name type="scientific">Escherichia coli</name>
    <dbReference type="NCBI Taxonomy" id="562"/>
    <lineage>
        <taxon>Bacteria</taxon>
        <taxon>Pseudomonadati</taxon>
        <taxon>Pseudomonadota</taxon>
        <taxon>Gammaproteobacteria</taxon>
        <taxon>Enterobacterales</taxon>
        <taxon>Enterobacteriaceae</taxon>
        <taxon>Escherichia</taxon>
    </lineage>
</organism>
<accession>A0AB74NL03</accession>